<dbReference type="PROSITE" id="PS51178">
    <property type="entry name" value="PASTA"/>
    <property type="match status" value="1"/>
</dbReference>
<dbReference type="CDD" id="cd06575">
    <property type="entry name" value="PASTA_Pbp2x-like_2"/>
    <property type="match status" value="1"/>
</dbReference>
<keyword evidence="7" id="KW-1185">Reference proteome</keyword>
<dbReference type="SMART" id="SM00740">
    <property type="entry name" value="PASTA"/>
    <property type="match status" value="1"/>
</dbReference>
<dbReference type="Pfam" id="PF03793">
    <property type="entry name" value="PASTA"/>
    <property type="match status" value="1"/>
</dbReference>
<dbReference type="Pfam" id="PF00905">
    <property type="entry name" value="Transpeptidase"/>
    <property type="match status" value="1"/>
</dbReference>
<accession>A0A4U1JIL1</accession>
<feature type="transmembrane region" description="Helical" evidence="4">
    <location>
        <begin position="12"/>
        <end position="34"/>
    </location>
</feature>
<dbReference type="SUPFAM" id="SSF56519">
    <property type="entry name" value="Penicillin binding protein dimerisation domain"/>
    <property type="match status" value="1"/>
</dbReference>
<dbReference type="SUPFAM" id="SSF54184">
    <property type="entry name" value="Penicillin-binding protein 2x (pbp-2x), c-terminal domain"/>
    <property type="match status" value="1"/>
</dbReference>
<evidence type="ECO:0000313" key="6">
    <source>
        <dbReference type="EMBL" id="TKD12316.1"/>
    </source>
</evidence>
<dbReference type="InterPro" id="IPR001460">
    <property type="entry name" value="PCN-bd_Tpept"/>
</dbReference>
<keyword evidence="2" id="KW-0121">Carboxypeptidase</keyword>
<feature type="domain" description="PASTA" evidence="5">
    <location>
        <begin position="635"/>
        <end position="694"/>
    </location>
</feature>
<keyword evidence="2" id="KW-0378">Hydrolase</keyword>
<dbReference type="InterPro" id="IPR050515">
    <property type="entry name" value="Beta-lactam/transpept"/>
</dbReference>
<dbReference type="InterPro" id="IPR012338">
    <property type="entry name" value="Beta-lactam/transpept-like"/>
</dbReference>
<evidence type="ECO:0000256" key="3">
    <source>
        <dbReference type="ARBA" id="ARBA00023136"/>
    </source>
</evidence>
<dbReference type="InterPro" id="IPR005543">
    <property type="entry name" value="PASTA_dom"/>
</dbReference>
<dbReference type="PANTHER" id="PTHR30627">
    <property type="entry name" value="PEPTIDOGLYCAN D,D-TRANSPEPTIDASE"/>
    <property type="match status" value="1"/>
</dbReference>
<dbReference type="Gene3D" id="3.40.710.10">
    <property type="entry name" value="DD-peptidase/beta-lactamase superfamily"/>
    <property type="match status" value="1"/>
</dbReference>
<organism evidence="6 7">
    <name type="scientific">Polyangium fumosum</name>
    <dbReference type="NCBI Taxonomy" id="889272"/>
    <lineage>
        <taxon>Bacteria</taxon>
        <taxon>Pseudomonadati</taxon>
        <taxon>Myxococcota</taxon>
        <taxon>Polyangia</taxon>
        <taxon>Polyangiales</taxon>
        <taxon>Polyangiaceae</taxon>
        <taxon>Polyangium</taxon>
    </lineage>
</organism>
<dbReference type="GO" id="GO:0071555">
    <property type="term" value="P:cell wall organization"/>
    <property type="evidence" value="ECO:0007669"/>
    <property type="project" value="TreeGrafter"/>
</dbReference>
<dbReference type="Gene3D" id="3.30.10.20">
    <property type="match status" value="1"/>
</dbReference>
<reference evidence="6 7" key="1">
    <citation type="submission" date="2019-04" db="EMBL/GenBank/DDBJ databases">
        <authorList>
            <person name="Li Y."/>
            <person name="Wang J."/>
        </authorList>
    </citation>
    <scope>NUCLEOTIDE SEQUENCE [LARGE SCALE GENOMIC DNA]</scope>
    <source>
        <strain evidence="6 7">DSM 14668</strain>
    </source>
</reference>
<evidence type="ECO:0000256" key="2">
    <source>
        <dbReference type="ARBA" id="ARBA00022645"/>
    </source>
</evidence>
<dbReference type="PANTHER" id="PTHR30627:SF1">
    <property type="entry name" value="PEPTIDOGLYCAN D,D-TRANSPEPTIDASE FTSI"/>
    <property type="match status" value="1"/>
</dbReference>
<dbReference type="InterPro" id="IPR005311">
    <property type="entry name" value="PBP_dimer"/>
</dbReference>
<name>A0A4U1JIL1_9BACT</name>
<dbReference type="EMBL" id="SSMQ01000003">
    <property type="protein sequence ID" value="TKD12316.1"/>
    <property type="molecule type" value="Genomic_DNA"/>
</dbReference>
<dbReference type="Proteomes" id="UP000309215">
    <property type="component" value="Unassembled WGS sequence"/>
</dbReference>
<evidence type="ECO:0000256" key="1">
    <source>
        <dbReference type="ARBA" id="ARBA00004370"/>
    </source>
</evidence>
<dbReference type="SUPFAM" id="SSF56601">
    <property type="entry name" value="beta-lactamase/transpeptidase-like"/>
    <property type="match status" value="1"/>
</dbReference>
<evidence type="ECO:0000259" key="5">
    <source>
        <dbReference type="PROSITE" id="PS51178"/>
    </source>
</evidence>
<evidence type="ECO:0000256" key="4">
    <source>
        <dbReference type="SAM" id="Phobius"/>
    </source>
</evidence>
<gene>
    <name evidence="6" type="ORF">E8A74_04215</name>
</gene>
<keyword evidence="4" id="KW-0812">Transmembrane</keyword>
<evidence type="ECO:0000313" key="7">
    <source>
        <dbReference type="Proteomes" id="UP000309215"/>
    </source>
</evidence>
<keyword evidence="4" id="KW-1133">Transmembrane helix</keyword>
<dbReference type="InterPro" id="IPR036138">
    <property type="entry name" value="PBP_dimer_sf"/>
</dbReference>
<proteinExistence type="predicted"/>
<dbReference type="GO" id="GO:0005886">
    <property type="term" value="C:plasma membrane"/>
    <property type="evidence" value="ECO:0007669"/>
    <property type="project" value="TreeGrafter"/>
</dbReference>
<sequence length="696" mass="74739">MKNLDPKRARWIRIRMGILCGMMGLGLGVIVSGAHRIQVEDGQDWYDLAERQRQRRLHVTPKRGTIYDRNGASLAESVEVPSVSLDAVELLRGIEDRYLPMRIQQYGERIAQALNLPQEEVVEKISRRRRFVWLKRRVSEAEVAAVRGLGEKNQRYPLRGLQIEGEGHRFYPNRELGGPLIGFVSPDGEGREGLELALDHELRGKSSEVRGLRDRSGRLIFSEGIEDEAALAGHNVFLTIDKGIQFTAERELDAAMKTYEATGGAVVVADPSTGEILAMASAPGYNPNDYGAAEPDARRNRCVVDRFEPGSTIKVFSIASALAARSVNPTASIYCEEGNMAIDNVVIHDTHPAKWLTVTQILSLSSNIGTSKIALGLGEQRLYEGFRRFGFGDTTGLPFPGESMGVLRPRARPWVSVETAAASFGQGISVTTLQLTMAMAAIANGGKLLEPVLIKRVTDGGGTLLTETQPRVRREAVQASVAKMMSEMLVAVTEGEGTGVEAAIPGFRVAGKTGTAQKIDPATGRYTDTHYVASFVGFVPADKPRLVIAVVLDEPLGGTYGGGSVAAPVFRRIGEMALRYLGVTPRGSVPMKLSEVSDRAKVGDPATSTYQVLTEARAAVAPITAGVVTPSAPMKSGETRVPDLTGQPVREAIRAATAAGLTPTAFGTGRLSKVEPAAGTVLPKGSAVKLFFEPSS</sequence>
<protein>
    <submittedName>
        <fullName evidence="6">PASTA domain-containing protein</fullName>
    </submittedName>
</protein>
<dbReference type="AlphaFoldDB" id="A0A4U1JIL1"/>
<dbReference type="GO" id="GO:0004180">
    <property type="term" value="F:carboxypeptidase activity"/>
    <property type="evidence" value="ECO:0007669"/>
    <property type="project" value="UniProtKB-KW"/>
</dbReference>
<comment type="caution">
    <text evidence="6">The sequence shown here is derived from an EMBL/GenBank/DDBJ whole genome shotgun (WGS) entry which is preliminary data.</text>
</comment>
<dbReference type="OrthoDB" id="9789078at2"/>
<dbReference type="Pfam" id="PF03717">
    <property type="entry name" value="PBP_dimer"/>
    <property type="match status" value="1"/>
</dbReference>
<dbReference type="RefSeq" id="WP_136927615.1">
    <property type="nucleotide sequence ID" value="NZ_SSMQ01000003.1"/>
</dbReference>
<keyword evidence="3 4" id="KW-0472">Membrane</keyword>
<dbReference type="Gene3D" id="3.90.1310.10">
    <property type="entry name" value="Penicillin-binding protein 2a (Domain 2)"/>
    <property type="match status" value="1"/>
</dbReference>
<comment type="subcellular location">
    <subcellularLocation>
        <location evidence="1">Membrane</location>
    </subcellularLocation>
</comment>
<dbReference type="GO" id="GO:0008658">
    <property type="term" value="F:penicillin binding"/>
    <property type="evidence" value="ECO:0007669"/>
    <property type="project" value="InterPro"/>
</dbReference>
<keyword evidence="2" id="KW-0645">Protease</keyword>
<dbReference type="Gene3D" id="3.30.450.330">
    <property type="match status" value="1"/>
</dbReference>